<comment type="caution">
    <text evidence="6">The sequence shown here is derived from an EMBL/GenBank/DDBJ whole genome shotgun (WGS) entry which is preliminary data.</text>
</comment>
<dbReference type="FunFam" id="3.10.290.10:FF:000003">
    <property type="entry name" value="Pseudouridine synthase"/>
    <property type="match status" value="1"/>
</dbReference>
<dbReference type="Pfam" id="PF00849">
    <property type="entry name" value="PseudoU_synth_2"/>
    <property type="match status" value="1"/>
</dbReference>
<proteinExistence type="inferred from homology"/>
<dbReference type="PROSITE" id="PS01149">
    <property type="entry name" value="PSI_RSU"/>
    <property type="match status" value="1"/>
</dbReference>
<keyword evidence="7" id="KW-1185">Reference proteome</keyword>
<dbReference type="InterPro" id="IPR036986">
    <property type="entry name" value="S4_RNA-bd_sf"/>
</dbReference>
<gene>
    <name evidence="6" type="ORF">C2E21_6734</name>
</gene>
<dbReference type="EMBL" id="LHPG02000013">
    <property type="protein sequence ID" value="PRW44607.1"/>
    <property type="molecule type" value="Genomic_DNA"/>
</dbReference>
<feature type="domain" description="RNA-binding S4" evidence="5">
    <location>
        <begin position="100"/>
        <end position="160"/>
    </location>
</feature>
<dbReference type="InterPro" id="IPR018496">
    <property type="entry name" value="PsdUridine_synth_RsuA/RluB_CS"/>
</dbReference>
<protein>
    <submittedName>
        <fullName evidence="6">Ribosomal large subunit pseudouridine synthase B</fullName>
    </submittedName>
</protein>
<evidence type="ECO:0000256" key="1">
    <source>
        <dbReference type="ARBA" id="ARBA00008348"/>
    </source>
</evidence>
<dbReference type="PANTHER" id="PTHR47683">
    <property type="entry name" value="PSEUDOURIDINE SYNTHASE FAMILY PROTEIN-RELATED"/>
    <property type="match status" value="1"/>
</dbReference>
<dbReference type="InterPro" id="IPR002942">
    <property type="entry name" value="S4_RNA-bd"/>
</dbReference>
<comment type="similarity">
    <text evidence="1">Belongs to the pseudouridine synthase RsuA family.</text>
</comment>
<dbReference type="Gene3D" id="3.10.290.10">
    <property type="entry name" value="RNA-binding S4 domain"/>
    <property type="match status" value="1"/>
</dbReference>
<dbReference type="PANTHER" id="PTHR47683:SF2">
    <property type="entry name" value="RNA-BINDING S4 DOMAIN-CONTAINING PROTEIN"/>
    <property type="match status" value="1"/>
</dbReference>
<dbReference type="Proteomes" id="UP000239899">
    <property type="component" value="Unassembled WGS sequence"/>
</dbReference>
<dbReference type="InterPro" id="IPR042092">
    <property type="entry name" value="PsdUridine_s_RsuA/RluB/E/F_cat"/>
</dbReference>
<dbReference type="STRING" id="3076.A0A2P6TKL2"/>
<dbReference type="GO" id="GO:0001522">
    <property type="term" value="P:pseudouridine synthesis"/>
    <property type="evidence" value="ECO:0007669"/>
    <property type="project" value="InterPro"/>
</dbReference>
<evidence type="ECO:0000256" key="4">
    <source>
        <dbReference type="SAM" id="MobiDB-lite"/>
    </source>
</evidence>
<dbReference type="SUPFAM" id="SSF55120">
    <property type="entry name" value="Pseudouridine synthase"/>
    <property type="match status" value="1"/>
</dbReference>
<reference evidence="6 7" key="1">
    <citation type="journal article" date="2018" name="Plant J.">
        <title>Genome sequences of Chlorella sorokiniana UTEX 1602 and Micractinium conductrix SAG 241.80: implications to maltose excretion by a green alga.</title>
        <authorList>
            <person name="Arriola M.B."/>
            <person name="Velmurugan N."/>
            <person name="Zhang Y."/>
            <person name="Plunkett M.H."/>
            <person name="Hondzo H."/>
            <person name="Barney B.M."/>
        </authorList>
    </citation>
    <scope>NUCLEOTIDE SEQUENCE [LARGE SCALE GENOMIC DNA]</scope>
    <source>
        <strain evidence="7">UTEX 1602</strain>
    </source>
</reference>
<dbReference type="InterPro" id="IPR006145">
    <property type="entry name" value="PsdUridine_synth_RsuA/RluA"/>
</dbReference>
<accession>A0A2P6TKL2</accession>
<dbReference type="Gene3D" id="3.30.70.580">
    <property type="entry name" value="Pseudouridine synthase I, catalytic domain, N-terminal subdomain"/>
    <property type="match status" value="1"/>
</dbReference>
<dbReference type="CDD" id="cd00165">
    <property type="entry name" value="S4"/>
    <property type="match status" value="1"/>
</dbReference>
<dbReference type="GO" id="GO:0009982">
    <property type="term" value="F:pseudouridine synthase activity"/>
    <property type="evidence" value="ECO:0007669"/>
    <property type="project" value="InterPro"/>
</dbReference>
<evidence type="ECO:0000259" key="5">
    <source>
        <dbReference type="SMART" id="SM00363"/>
    </source>
</evidence>
<dbReference type="InterPro" id="IPR000748">
    <property type="entry name" value="PsdUridine_synth_RsuA/RluB/E/F"/>
</dbReference>
<dbReference type="InterPro" id="IPR020094">
    <property type="entry name" value="TruA/RsuA/RluB/E/F_N"/>
</dbReference>
<evidence type="ECO:0000256" key="2">
    <source>
        <dbReference type="ARBA" id="ARBA00023235"/>
    </source>
</evidence>
<dbReference type="Pfam" id="PF01479">
    <property type="entry name" value="S4"/>
    <property type="match status" value="1"/>
</dbReference>
<dbReference type="SUPFAM" id="SSF55174">
    <property type="entry name" value="Alpha-L RNA-binding motif"/>
    <property type="match status" value="1"/>
</dbReference>
<dbReference type="SMART" id="SM00363">
    <property type="entry name" value="S4"/>
    <property type="match status" value="1"/>
</dbReference>
<keyword evidence="2" id="KW-0413">Isomerase</keyword>
<organism evidence="6 7">
    <name type="scientific">Chlorella sorokiniana</name>
    <name type="common">Freshwater green alga</name>
    <dbReference type="NCBI Taxonomy" id="3076"/>
    <lineage>
        <taxon>Eukaryota</taxon>
        <taxon>Viridiplantae</taxon>
        <taxon>Chlorophyta</taxon>
        <taxon>core chlorophytes</taxon>
        <taxon>Trebouxiophyceae</taxon>
        <taxon>Chlorellales</taxon>
        <taxon>Chlorellaceae</taxon>
        <taxon>Chlorella clade</taxon>
        <taxon>Chlorella</taxon>
    </lineage>
</organism>
<feature type="region of interest" description="Disordered" evidence="4">
    <location>
        <begin position="48"/>
        <end position="97"/>
    </location>
</feature>
<dbReference type="OrthoDB" id="440619at2759"/>
<dbReference type="PROSITE" id="PS50889">
    <property type="entry name" value="S4"/>
    <property type="match status" value="1"/>
</dbReference>
<evidence type="ECO:0000313" key="6">
    <source>
        <dbReference type="EMBL" id="PRW44607.1"/>
    </source>
</evidence>
<dbReference type="GO" id="GO:0003723">
    <property type="term" value="F:RNA binding"/>
    <property type="evidence" value="ECO:0007669"/>
    <property type="project" value="UniProtKB-KW"/>
</dbReference>
<dbReference type="NCBIfam" id="TIGR00093">
    <property type="entry name" value="pseudouridine synthase"/>
    <property type="match status" value="1"/>
</dbReference>
<dbReference type="InterPro" id="IPR050343">
    <property type="entry name" value="RsuA_PseudoU_synthase"/>
</dbReference>
<sequence>MAALAPASSMRLAGGAFLQPPRPSVQALVVAAPPPLLPRRRAAVLCAAAAAPRSPAPERARSPPPRRGGSGGSGGGGRQGGARGPVRQAGGGKASDTGKLRLNKAIASAGVSSRRGADDLIFEGKVRVNGQVVTEPGTQVDLRKDKVTVNGREISAAAVQRKFYFALNKPKGYICSNVGLQEDGGEGRLVVTLFDDWIARWQQRQAAKARAGGAGGKPVAPRLFTVGRLDVQSVGLIFVTNDGDWAHRVMHPSSGITKEYSVTLDRKPRQVDLEKIAEGCAMGGVFVQPVAVIRDDTDALKTNRIRVVVAEGRNREVRNLVENAGFEVKTLRRVRIGGYRLPRDLPFGQFVELRPNEVRRVLDVGADRRT</sequence>
<evidence type="ECO:0000313" key="7">
    <source>
        <dbReference type="Proteomes" id="UP000239899"/>
    </source>
</evidence>
<feature type="compositionally biased region" description="Gly residues" evidence="4">
    <location>
        <begin position="68"/>
        <end position="93"/>
    </location>
</feature>
<dbReference type="InterPro" id="IPR020103">
    <property type="entry name" value="PsdUridine_synth_cat_dom_sf"/>
</dbReference>
<dbReference type="Gene3D" id="3.30.70.1560">
    <property type="entry name" value="Alpha-L RNA-binding motif"/>
    <property type="match status" value="1"/>
</dbReference>
<dbReference type="GO" id="GO:0006364">
    <property type="term" value="P:rRNA processing"/>
    <property type="evidence" value="ECO:0007669"/>
    <property type="project" value="UniProtKB-ARBA"/>
</dbReference>
<name>A0A2P6TKL2_CHLSO</name>
<keyword evidence="3" id="KW-0694">RNA-binding</keyword>
<evidence type="ECO:0000256" key="3">
    <source>
        <dbReference type="PROSITE-ProRule" id="PRU00182"/>
    </source>
</evidence>
<dbReference type="AlphaFoldDB" id="A0A2P6TKL2"/>